<dbReference type="GO" id="GO:0005634">
    <property type="term" value="C:nucleus"/>
    <property type="evidence" value="ECO:0007669"/>
    <property type="project" value="UniProtKB-SubCell"/>
</dbReference>
<comment type="caution">
    <text evidence="10">The sequence shown here is derived from an EMBL/GenBank/DDBJ whole genome shotgun (WGS) entry which is preliminary data.</text>
</comment>
<dbReference type="GO" id="GO:0043047">
    <property type="term" value="F:single-stranded telomeric DNA binding"/>
    <property type="evidence" value="ECO:0007669"/>
    <property type="project" value="InterPro"/>
</dbReference>
<dbReference type="AlphaFoldDB" id="A0AAD5M1V8"/>
<evidence type="ECO:0000313" key="10">
    <source>
        <dbReference type="EMBL" id="KAJ1350655.1"/>
    </source>
</evidence>
<dbReference type="Proteomes" id="UP001196413">
    <property type="component" value="Unassembled WGS sequence"/>
</dbReference>
<evidence type="ECO:0000256" key="2">
    <source>
        <dbReference type="ARBA" id="ARBA00004574"/>
    </source>
</evidence>
<dbReference type="SUPFAM" id="SSF50249">
    <property type="entry name" value="Nucleic acid-binding proteins"/>
    <property type="match status" value="1"/>
</dbReference>
<evidence type="ECO:0000256" key="4">
    <source>
        <dbReference type="ARBA" id="ARBA00022454"/>
    </source>
</evidence>
<protein>
    <recommendedName>
        <fullName evidence="9">Protection of telomeres protein 1 ssDNA-binding domain-containing protein</fullName>
    </recommendedName>
</protein>
<accession>A0AAD5M1V8</accession>
<evidence type="ECO:0000256" key="7">
    <source>
        <dbReference type="ARBA" id="ARBA00023242"/>
    </source>
</evidence>
<keyword evidence="7" id="KW-0539">Nucleus</keyword>
<keyword evidence="5" id="KW-0779">Telomere</keyword>
<feature type="region of interest" description="Disordered" evidence="8">
    <location>
        <begin position="170"/>
        <end position="198"/>
    </location>
</feature>
<evidence type="ECO:0000256" key="1">
    <source>
        <dbReference type="ARBA" id="ARBA00004123"/>
    </source>
</evidence>
<comment type="subcellular location">
    <subcellularLocation>
        <location evidence="2">Chromosome</location>
        <location evidence="2">Telomere</location>
    </subcellularLocation>
    <subcellularLocation>
        <location evidence="1">Nucleus</location>
    </subcellularLocation>
</comment>
<sequence length="198" mass="22765">MVGRRKHPEYVFYYFNIQPSRSFPLQKVSVYEGSKRAFVLRVWDGREITPQLEHFDRFLLNDAETVFPPAEFFNGVPESYFIDVMVFGEWITRASALKSGSIVVLKNVHSYKGSKHKIPVLTLHEGKSHGRDIIEISPDVVDRHYRLVKLKNDIAKVILSHKLPDERVSRSYSAMERSDSIDENEHCNGGGRSEAEKA</sequence>
<evidence type="ECO:0000313" key="11">
    <source>
        <dbReference type="Proteomes" id="UP001196413"/>
    </source>
</evidence>
<evidence type="ECO:0000256" key="3">
    <source>
        <dbReference type="ARBA" id="ARBA00008442"/>
    </source>
</evidence>
<evidence type="ECO:0000259" key="9">
    <source>
        <dbReference type="Pfam" id="PF16686"/>
    </source>
</evidence>
<keyword evidence="6" id="KW-0238">DNA-binding</keyword>
<dbReference type="InterPro" id="IPR012340">
    <property type="entry name" value="NA-bd_OB-fold"/>
</dbReference>
<keyword evidence="11" id="KW-1185">Reference proteome</keyword>
<evidence type="ECO:0000256" key="6">
    <source>
        <dbReference type="ARBA" id="ARBA00023125"/>
    </source>
</evidence>
<evidence type="ECO:0000256" key="8">
    <source>
        <dbReference type="SAM" id="MobiDB-lite"/>
    </source>
</evidence>
<gene>
    <name evidence="10" type="ORF">KIN20_006496</name>
</gene>
<dbReference type="Pfam" id="PF16686">
    <property type="entry name" value="POT1PC"/>
    <property type="match status" value="1"/>
</dbReference>
<keyword evidence="4" id="KW-0158">Chromosome</keyword>
<reference evidence="10" key="1">
    <citation type="submission" date="2021-06" db="EMBL/GenBank/DDBJ databases">
        <title>Parelaphostrongylus tenuis whole genome reference sequence.</title>
        <authorList>
            <person name="Garwood T.J."/>
            <person name="Larsen P.A."/>
            <person name="Fountain-Jones N.M."/>
            <person name="Garbe J.R."/>
            <person name="Macchietto M.G."/>
            <person name="Kania S.A."/>
            <person name="Gerhold R.W."/>
            <person name="Richards J.E."/>
            <person name="Wolf T.M."/>
        </authorList>
    </citation>
    <scope>NUCLEOTIDE SEQUENCE</scope>
    <source>
        <strain evidence="10">MNPRO001-30</strain>
        <tissue evidence="10">Meninges</tissue>
    </source>
</reference>
<evidence type="ECO:0000256" key="5">
    <source>
        <dbReference type="ARBA" id="ARBA00022895"/>
    </source>
</evidence>
<feature type="domain" description="Protection of telomeres protein 1 ssDNA-binding" evidence="9">
    <location>
        <begin position="26"/>
        <end position="155"/>
    </location>
</feature>
<comment type="similarity">
    <text evidence="3">Belongs to the telombin family.</text>
</comment>
<feature type="compositionally biased region" description="Basic and acidic residues" evidence="8">
    <location>
        <begin position="176"/>
        <end position="186"/>
    </location>
</feature>
<dbReference type="InterPro" id="IPR032042">
    <property type="entry name" value="POT1PC"/>
</dbReference>
<dbReference type="GO" id="GO:0000781">
    <property type="term" value="C:chromosome, telomeric region"/>
    <property type="evidence" value="ECO:0007669"/>
    <property type="project" value="UniProtKB-SubCell"/>
</dbReference>
<dbReference type="Gene3D" id="2.40.50.140">
    <property type="entry name" value="Nucleic acid-binding proteins"/>
    <property type="match status" value="1"/>
</dbReference>
<name>A0AAD5M1V8_PARTN</name>
<organism evidence="10 11">
    <name type="scientific">Parelaphostrongylus tenuis</name>
    <name type="common">Meningeal worm</name>
    <dbReference type="NCBI Taxonomy" id="148309"/>
    <lineage>
        <taxon>Eukaryota</taxon>
        <taxon>Metazoa</taxon>
        <taxon>Ecdysozoa</taxon>
        <taxon>Nematoda</taxon>
        <taxon>Chromadorea</taxon>
        <taxon>Rhabditida</taxon>
        <taxon>Rhabditina</taxon>
        <taxon>Rhabditomorpha</taxon>
        <taxon>Strongyloidea</taxon>
        <taxon>Metastrongylidae</taxon>
        <taxon>Parelaphostrongylus</taxon>
    </lineage>
</organism>
<dbReference type="EMBL" id="JAHQIW010000907">
    <property type="protein sequence ID" value="KAJ1350655.1"/>
    <property type="molecule type" value="Genomic_DNA"/>
</dbReference>
<proteinExistence type="inferred from homology"/>